<evidence type="ECO:0000256" key="8">
    <source>
        <dbReference type="ARBA" id="ARBA00023065"/>
    </source>
</evidence>
<keyword evidence="3" id="KW-1003">Cell membrane</keyword>
<name>A0A412G3W9_9FIRM</name>
<feature type="transmembrane region" description="Helical" evidence="10">
    <location>
        <begin position="365"/>
        <end position="385"/>
    </location>
</feature>
<evidence type="ECO:0000256" key="4">
    <source>
        <dbReference type="ARBA" id="ARBA00022538"/>
    </source>
</evidence>
<protein>
    <submittedName>
        <fullName evidence="11">Potassium uptake protein</fullName>
    </submittedName>
</protein>
<evidence type="ECO:0000256" key="9">
    <source>
        <dbReference type="ARBA" id="ARBA00023136"/>
    </source>
</evidence>
<evidence type="ECO:0000256" key="2">
    <source>
        <dbReference type="ARBA" id="ARBA00022448"/>
    </source>
</evidence>
<organism evidence="11 12">
    <name type="scientific">Holdemania filiformis</name>
    <dbReference type="NCBI Taxonomy" id="61171"/>
    <lineage>
        <taxon>Bacteria</taxon>
        <taxon>Bacillati</taxon>
        <taxon>Bacillota</taxon>
        <taxon>Erysipelotrichia</taxon>
        <taxon>Erysipelotrichales</taxon>
        <taxon>Erysipelotrichaceae</taxon>
        <taxon>Holdemania</taxon>
    </lineage>
</organism>
<dbReference type="RefSeq" id="WP_117894428.1">
    <property type="nucleotide sequence ID" value="NZ_CABJCV010000005.1"/>
</dbReference>
<dbReference type="InterPro" id="IPR003445">
    <property type="entry name" value="Cat_transpt"/>
</dbReference>
<keyword evidence="2" id="KW-0813">Transport</keyword>
<feature type="transmembrane region" description="Helical" evidence="10">
    <location>
        <begin position="422"/>
        <end position="443"/>
    </location>
</feature>
<gene>
    <name evidence="11" type="ORF">DWY25_05675</name>
</gene>
<keyword evidence="5 10" id="KW-0812">Transmembrane</keyword>
<feature type="transmembrane region" description="Helical" evidence="10">
    <location>
        <begin position="77"/>
        <end position="105"/>
    </location>
</feature>
<comment type="subcellular location">
    <subcellularLocation>
        <location evidence="1">Cell membrane</location>
        <topology evidence="1">Multi-pass membrane protein</topology>
    </subcellularLocation>
</comment>
<evidence type="ECO:0000256" key="1">
    <source>
        <dbReference type="ARBA" id="ARBA00004651"/>
    </source>
</evidence>
<dbReference type="PANTHER" id="PTHR32024:SF1">
    <property type="entry name" value="KTR SYSTEM POTASSIUM UPTAKE PROTEIN B"/>
    <property type="match status" value="1"/>
</dbReference>
<dbReference type="EMBL" id="QRUP01000005">
    <property type="protein sequence ID" value="RGR75267.1"/>
    <property type="molecule type" value="Genomic_DNA"/>
</dbReference>
<reference evidence="11 12" key="1">
    <citation type="submission" date="2018-08" db="EMBL/GenBank/DDBJ databases">
        <title>A genome reference for cultivated species of the human gut microbiota.</title>
        <authorList>
            <person name="Zou Y."/>
            <person name="Xue W."/>
            <person name="Luo G."/>
        </authorList>
    </citation>
    <scope>NUCLEOTIDE SEQUENCE [LARGE SCALE GENOMIC DNA]</scope>
    <source>
        <strain evidence="11 12">AF24-29</strain>
    </source>
</reference>
<dbReference type="GeneID" id="83014895"/>
<feature type="transmembrane region" description="Helical" evidence="10">
    <location>
        <begin position="136"/>
        <end position="156"/>
    </location>
</feature>
<evidence type="ECO:0000256" key="6">
    <source>
        <dbReference type="ARBA" id="ARBA00022958"/>
    </source>
</evidence>
<keyword evidence="8" id="KW-0406">Ion transport</keyword>
<proteinExistence type="predicted"/>
<keyword evidence="9 10" id="KW-0472">Membrane</keyword>
<dbReference type="GO" id="GO:0005886">
    <property type="term" value="C:plasma membrane"/>
    <property type="evidence" value="ECO:0007669"/>
    <property type="project" value="UniProtKB-SubCell"/>
</dbReference>
<evidence type="ECO:0000313" key="12">
    <source>
        <dbReference type="Proteomes" id="UP000284178"/>
    </source>
</evidence>
<sequence length="464" mass="51061">MNFKLPIRDKLLRFLGPTRMIALSFVLVILVGSFLLWLPLSQNPGMRASYLDSLFVATSATCVTGLMPFAVIDQYNLIGQTVIIFLMQIGGLGLMSLLALFLTLMRRKLNFSEKKMLQDSLNKNDADNIPNFLKSIFRYTFIFEAIGMVLLALRFIPEYGLTQGLYNSVFLSVSAFCNAGLDNITRSSLMAYATDPLINFTVCGLIITGGLGFAVWFDLRRVLPEKKKFSWKRLWTRLSLHSRLVLVITGALLGSGTLLILLVEFTNPDTLGWMSFPQKVMAAFFQSTTLRTAGFSTIDFSMLRGASLFIMLFYMIIGGSPGGTAGGIKTTTFSMLFVLIVSEIRDAGNMTLFKRTLPAGTFHKAFAVTLTYACVLIIAIFLLTLSDPEIGFLPIAFEAFSAIATVGLSAGVTPLLSALGKIVIIALMYIGRVGPITIVLSLMRMKQNRKTNNLVYPHGDVLIG</sequence>
<dbReference type="PANTHER" id="PTHR32024">
    <property type="entry name" value="TRK SYSTEM POTASSIUM UPTAKE PROTEIN TRKG-RELATED"/>
    <property type="match status" value="1"/>
</dbReference>
<feature type="transmembrane region" description="Helical" evidence="10">
    <location>
        <begin position="197"/>
        <end position="219"/>
    </location>
</feature>
<feature type="transmembrane region" description="Helical" evidence="10">
    <location>
        <begin position="20"/>
        <end position="38"/>
    </location>
</feature>
<dbReference type="NCBIfam" id="TIGR00933">
    <property type="entry name" value="2a38"/>
    <property type="match status" value="1"/>
</dbReference>
<keyword evidence="4" id="KW-0633">Potassium transport</keyword>
<evidence type="ECO:0000256" key="5">
    <source>
        <dbReference type="ARBA" id="ARBA00022692"/>
    </source>
</evidence>
<comment type="caution">
    <text evidence="11">The sequence shown here is derived from an EMBL/GenBank/DDBJ whole genome shotgun (WGS) entry which is preliminary data.</text>
</comment>
<feature type="transmembrane region" description="Helical" evidence="10">
    <location>
        <begin position="240"/>
        <end position="263"/>
    </location>
</feature>
<accession>A0A412G3W9</accession>
<keyword evidence="12" id="KW-1185">Reference proteome</keyword>
<dbReference type="GO" id="GO:0015379">
    <property type="term" value="F:potassium:chloride symporter activity"/>
    <property type="evidence" value="ECO:0007669"/>
    <property type="project" value="InterPro"/>
</dbReference>
<dbReference type="Pfam" id="PF02386">
    <property type="entry name" value="TrkH"/>
    <property type="match status" value="1"/>
</dbReference>
<evidence type="ECO:0000256" key="10">
    <source>
        <dbReference type="SAM" id="Phobius"/>
    </source>
</evidence>
<evidence type="ECO:0000313" key="11">
    <source>
        <dbReference type="EMBL" id="RGR75267.1"/>
    </source>
</evidence>
<keyword evidence="7 10" id="KW-1133">Transmembrane helix</keyword>
<dbReference type="Proteomes" id="UP000284178">
    <property type="component" value="Unassembled WGS sequence"/>
</dbReference>
<feature type="transmembrane region" description="Helical" evidence="10">
    <location>
        <begin position="50"/>
        <end position="71"/>
    </location>
</feature>
<evidence type="ECO:0000256" key="3">
    <source>
        <dbReference type="ARBA" id="ARBA00022475"/>
    </source>
</evidence>
<dbReference type="AlphaFoldDB" id="A0A412G3W9"/>
<dbReference type="InterPro" id="IPR004772">
    <property type="entry name" value="TrkH"/>
</dbReference>
<evidence type="ECO:0000256" key="7">
    <source>
        <dbReference type="ARBA" id="ARBA00022989"/>
    </source>
</evidence>
<keyword evidence="6" id="KW-0630">Potassium</keyword>
<feature type="transmembrane region" description="Helical" evidence="10">
    <location>
        <begin position="392"/>
        <end position="416"/>
    </location>
</feature>